<dbReference type="Proteomes" id="UP000237105">
    <property type="component" value="Unassembled WGS sequence"/>
</dbReference>
<evidence type="ECO:0000313" key="3">
    <source>
        <dbReference type="Proteomes" id="UP000237105"/>
    </source>
</evidence>
<keyword evidence="3" id="KW-1185">Reference proteome</keyword>
<gene>
    <name evidence="2" type="ORF">PanWU01x14_187070</name>
</gene>
<feature type="transmembrane region" description="Helical" evidence="1">
    <location>
        <begin position="48"/>
        <end position="66"/>
    </location>
</feature>
<accession>A0A2P5C3Q4</accession>
<dbReference type="OrthoDB" id="10385666at2759"/>
<reference evidence="3" key="1">
    <citation type="submission" date="2016-06" db="EMBL/GenBank/DDBJ databases">
        <title>Parallel loss of symbiosis genes in relatives of nitrogen-fixing non-legume Parasponia.</title>
        <authorList>
            <person name="Van Velzen R."/>
            <person name="Holmer R."/>
            <person name="Bu F."/>
            <person name="Rutten L."/>
            <person name="Van Zeijl A."/>
            <person name="Liu W."/>
            <person name="Santuari L."/>
            <person name="Cao Q."/>
            <person name="Sharma T."/>
            <person name="Shen D."/>
            <person name="Roswanjaya Y."/>
            <person name="Wardhani T."/>
            <person name="Kalhor M.S."/>
            <person name="Jansen J."/>
            <person name="Van den Hoogen J."/>
            <person name="Gungor B."/>
            <person name="Hartog M."/>
            <person name="Hontelez J."/>
            <person name="Verver J."/>
            <person name="Yang W.-C."/>
            <person name="Schijlen E."/>
            <person name="Repin R."/>
            <person name="Schilthuizen M."/>
            <person name="Schranz E."/>
            <person name="Heidstra R."/>
            <person name="Miyata K."/>
            <person name="Fedorova E."/>
            <person name="Kohlen W."/>
            <person name="Bisseling T."/>
            <person name="Smit S."/>
            <person name="Geurts R."/>
        </authorList>
    </citation>
    <scope>NUCLEOTIDE SEQUENCE [LARGE SCALE GENOMIC DNA]</scope>
    <source>
        <strain evidence="3">cv. WU1-14</strain>
    </source>
</reference>
<name>A0A2P5C3Q4_PARAD</name>
<keyword evidence="1" id="KW-0472">Membrane</keyword>
<keyword evidence="1" id="KW-1133">Transmembrane helix</keyword>
<feature type="non-terminal residue" evidence="2">
    <location>
        <position position="99"/>
    </location>
</feature>
<protein>
    <submittedName>
        <fullName evidence="2">Uncharacterized protein</fullName>
    </submittedName>
</protein>
<sequence length="99" mass="11344">MKSLHISMNYKQRNNSLSSSNSITSDCMLSVSPEFTFYPDQEQCKSDAFFYNTILNILCWIMLDFFSFSFRIPQNGSAPPGPPCHSLRSLIILHGNREE</sequence>
<keyword evidence="1" id="KW-0812">Transmembrane</keyword>
<evidence type="ECO:0000313" key="2">
    <source>
        <dbReference type="EMBL" id="PON55639.1"/>
    </source>
</evidence>
<dbReference type="EMBL" id="JXTB01000181">
    <property type="protein sequence ID" value="PON55639.1"/>
    <property type="molecule type" value="Genomic_DNA"/>
</dbReference>
<proteinExistence type="predicted"/>
<evidence type="ECO:0000256" key="1">
    <source>
        <dbReference type="SAM" id="Phobius"/>
    </source>
</evidence>
<organism evidence="2 3">
    <name type="scientific">Parasponia andersonii</name>
    <name type="common">Sponia andersonii</name>
    <dbReference type="NCBI Taxonomy" id="3476"/>
    <lineage>
        <taxon>Eukaryota</taxon>
        <taxon>Viridiplantae</taxon>
        <taxon>Streptophyta</taxon>
        <taxon>Embryophyta</taxon>
        <taxon>Tracheophyta</taxon>
        <taxon>Spermatophyta</taxon>
        <taxon>Magnoliopsida</taxon>
        <taxon>eudicotyledons</taxon>
        <taxon>Gunneridae</taxon>
        <taxon>Pentapetalae</taxon>
        <taxon>rosids</taxon>
        <taxon>fabids</taxon>
        <taxon>Rosales</taxon>
        <taxon>Cannabaceae</taxon>
        <taxon>Parasponia</taxon>
    </lineage>
</organism>
<dbReference type="AlphaFoldDB" id="A0A2P5C3Q4"/>
<comment type="caution">
    <text evidence="2">The sequence shown here is derived from an EMBL/GenBank/DDBJ whole genome shotgun (WGS) entry which is preliminary data.</text>
</comment>